<comment type="caution">
    <text evidence="3">The sequence shown here is derived from an EMBL/GenBank/DDBJ whole genome shotgun (WGS) entry which is preliminary data.</text>
</comment>
<organism evidence="3 4">
    <name type="scientific">Pseudonocardia zijingensis</name>
    <dbReference type="NCBI Taxonomy" id="153376"/>
    <lineage>
        <taxon>Bacteria</taxon>
        <taxon>Bacillati</taxon>
        <taxon>Actinomycetota</taxon>
        <taxon>Actinomycetes</taxon>
        <taxon>Pseudonocardiales</taxon>
        <taxon>Pseudonocardiaceae</taxon>
        <taxon>Pseudonocardia</taxon>
    </lineage>
</organism>
<dbReference type="InterPro" id="IPR006680">
    <property type="entry name" value="Amidohydro-rel"/>
</dbReference>
<evidence type="ECO:0000313" key="4">
    <source>
        <dbReference type="Proteomes" id="UP001499967"/>
    </source>
</evidence>
<dbReference type="EMBL" id="BAAAHP010000003">
    <property type="protein sequence ID" value="GAA0918912.1"/>
    <property type="molecule type" value="Genomic_DNA"/>
</dbReference>
<evidence type="ECO:0000259" key="2">
    <source>
        <dbReference type="Pfam" id="PF01979"/>
    </source>
</evidence>
<dbReference type="Proteomes" id="UP001499967">
    <property type="component" value="Unassembled WGS sequence"/>
</dbReference>
<dbReference type="Gene3D" id="3.20.20.140">
    <property type="entry name" value="Metal-dependent hydrolases"/>
    <property type="match status" value="1"/>
</dbReference>
<dbReference type="PANTHER" id="PTHR43794">
    <property type="entry name" value="AMINOHYDROLASE SSNA-RELATED"/>
    <property type="match status" value="1"/>
</dbReference>
<sequence>MTTSEDARRFEELLERHAGRRPVEPDQQILLRGGSVLAMDDAVGDFAVGDVLIVGDRIAEVGESLSAPGAVVVDARDHIVMPGFCDPHIHCWEGALGRIIPENVPQTTEDAIGGAPVSARSYMYAAHRAFGPACRPEDIYAGTLNTLLAALNGGITTVVDNMHNARSPEHSDAGIEALLASGVRGVHAMGAPRAGDWAGTFPADARRLRDRYFSGEDDLCSMRFYAVGADDLTDLLLLRKELDLWFSFDSGIEKQDLPRLYAEGSFDGREAINHANFLSREQRQVVIDHGAQVNVCPRIESQFRYGRIPYDEWVEQGLRPGLSNDNPMTYAIDMFAEMRALHLVQRVDEHRGGSPAATLRDILRSATQKGADNCGVGAVAGSLTPGKKADVILVDTSAPHLFPRNNVLASVVQGAGVESVAAVLVNGRVVKWDGRLVGVDLHEVRRRVQDSHDHLLAAVNWPHAAVDFDD</sequence>
<protein>
    <submittedName>
        <fullName evidence="3">Amidohydrolase family protein</fullName>
    </submittedName>
</protein>
<name>A0ABN1NXH7_9PSEU</name>
<dbReference type="SUPFAM" id="SSF51338">
    <property type="entry name" value="Composite domain of metallo-dependent hydrolases"/>
    <property type="match status" value="1"/>
</dbReference>
<dbReference type="SUPFAM" id="SSF51556">
    <property type="entry name" value="Metallo-dependent hydrolases"/>
    <property type="match status" value="1"/>
</dbReference>
<feature type="domain" description="Amidohydrolase-related" evidence="2">
    <location>
        <begin position="79"/>
        <end position="189"/>
    </location>
</feature>
<keyword evidence="1" id="KW-0378">Hydrolase</keyword>
<evidence type="ECO:0000313" key="3">
    <source>
        <dbReference type="EMBL" id="GAA0918912.1"/>
    </source>
</evidence>
<keyword evidence="4" id="KW-1185">Reference proteome</keyword>
<dbReference type="Gene3D" id="2.30.40.10">
    <property type="entry name" value="Urease, subunit C, domain 1"/>
    <property type="match status" value="1"/>
</dbReference>
<proteinExistence type="predicted"/>
<dbReference type="Pfam" id="PF01979">
    <property type="entry name" value="Amidohydro_1"/>
    <property type="match status" value="2"/>
</dbReference>
<evidence type="ECO:0000256" key="1">
    <source>
        <dbReference type="ARBA" id="ARBA00022801"/>
    </source>
</evidence>
<gene>
    <name evidence="3" type="ORF">GCM10009559_00620</name>
</gene>
<feature type="domain" description="Amidohydrolase-related" evidence="2">
    <location>
        <begin position="250"/>
        <end position="430"/>
    </location>
</feature>
<accession>A0ABN1NXH7</accession>
<dbReference type="InterPro" id="IPR032466">
    <property type="entry name" value="Metal_Hydrolase"/>
</dbReference>
<dbReference type="PANTHER" id="PTHR43794:SF11">
    <property type="entry name" value="AMIDOHYDROLASE-RELATED DOMAIN-CONTAINING PROTEIN"/>
    <property type="match status" value="1"/>
</dbReference>
<reference evidence="3 4" key="1">
    <citation type="journal article" date="2019" name="Int. J. Syst. Evol. Microbiol.">
        <title>The Global Catalogue of Microorganisms (GCM) 10K type strain sequencing project: providing services to taxonomists for standard genome sequencing and annotation.</title>
        <authorList>
            <consortium name="The Broad Institute Genomics Platform"/>
            <consortium name="The Broad Institute Genome Sequencing Center for Infectious Disease"/>
            <person name="Wu L."/>
            <person name="Ma J."/>
        </authorList>
    </citation>
    <scope>NUCLEOTIDE SEQUENCE [LARGE SCALE GENOMIC DNA]</scope>
    <source>
        <strain evidence="3 4">JCM 11117</strain>
    </source>
</reference>
<dbReference type="RefSeq" id="WP_343937539.1">
    <property type="nucleotide sequence ID" value="NZ_BAAAHP010000003.1"/>
</dbReference>
<dbReference type="InterPro" id="IPR011059">
    <property type="entry name" value="Metal-dep_hydrolase_composite"/>
</dbReference>
<dbReference type="InterPro" id="IPR050287">
    <property type="entry name" value="MTA/SAH_deaminase"/>
</dbReference>